<keyword evidence="3" id="KW-0732">Signal</keyword>
<proteinExistence type="predicted"/>
<evidence type="ECO:0000256" key="1">
    <source>
        <dbReference type="ARBA" id="ARBA00022553"/>
    </source>
</evidence>
<feature type="chain" id="PRO_5002902292" evidence="3">
    <location>
        <begin position="28"/>
        <end position="261"/>
    </location>
</feature>
<dbReference type="PROSITE" id="PS50110">
    <property type="entry name" value="RESPONSE_REGULATORY"/>
    <property type="match status" value="1"/>
</dbReference>
<dbReference type="AlphaFoldDB" id="C0QCI9"/>
<reference evidence="5 6" key="1">
    <citation type="journal article" date="2009" name="Environ. Microbiol.">
        <title>Genome sequence of Desulfobacterium autotrophicum HRM2, a marine sulfate reducer oxidizing organic carbon completely to carbon dioxide.</title>
        <authorList>
            <person name="Strittmatter A.W."/>
            <person name="Liesegang H."/>
            <person name="Rabus R."/>
            <person name="Decker I."/>
            <person name="Amann J."/>
            <person name="Andres S."/>
            <person name="Henne A."/>
            <person name="Fricke W.F."/>
            <person name="Martinez-Arias R."/>
            <person name="Bartels D."/>
            <person name="Goesmann A."/>
            <person name="Krause L."/>
            <person name="Puehler A."/>
            <person name="Klenk H.P."/>
            <person name="Richter M."/>
            <person name="Schuler M."/>
            <person name="Gloeckner F.O."/>
            <person name="Meyerdierks A."/>
            <person name="Gottschalk G."/>
            <person name="Amann R."/>
        </authorList>
    </citation>
    <scope>NUCLEOTIDE SEQUENCE [LARGE SCALE GENOMIC DNA]</scope>
    <source>
        <strain evidence="6">ATCC 43914 / DSM 3382 / HRM2</strain>
    </source>
</reference>
<dbReference type="eggNOG" id="COG0745">
    <property type="taxonomic scope" value="Bacteria"/>
</dbReference>
<sequence>MKRILTIIVVCLFAGCLLFLAESRATARDYMVDVVSENYREQAVDDGNSRRVFHTIQVNSDLGSRLLILEGDDFQYRSWLRAWLSRTNRLLVRVPEADDDAFRMSKAQAIDVTRIYPIDGKQWQSPGINAEPGPAFTGKRHVLIVDANEKRRELIDLIVRDLGFPVTICSNDTDALLMFRMQPDKFCMVITTLSGISGTQLVRNILHRVPALPVIIGTPYGDTTKEKNAAARFAGADSVVVKPVVLRELPKTILTLLKERA</sequence>
<feature type="signal peptide" evidence="3">
    <location>
        <begin position="1"/>
        <end position="27"/>
    </location>
</feature>
<dbReference type="CDD" id="cd00156">
    <property type="entry name" value="REC"/>
    <property type="match status" value="1"/>
</dbReference>
<evidence type="ECO:0000313" key="6">
    <source>
        <dbReference type="Proteomes" id="UP000000442"/>
    </source>
</evidence>
<dbReference type="InterPro" id="IPR050595">
    <property type="entry name" value="Bact_response_regulator"/>
</dbReference>
<evidence type="ECO:0000256" key="3">
    <source>
        <dbReference type="SAM" id="SignalP"/>
    </source>
</evidence>
<comment type="caution">
    <text evidence="2">Lacks conserved residue(s) required for the propagation of feature annotation.</text>
</comment>
<name>C0QCI9_DESAH</name>
<organism evidence="5 6">
    <name type="scientific">Desulforapulum autotrophicum (strain ATCC 43914 / DSM 3382 / VKM B-1955 / HRM2)</name>
    <name type="common">Desulfobacterium autotrophicum</name>
    <dbReference type="NCBI Taxonomy" id="177437"/>
    <lineage>
        <taxon>Bacteria</taxon>
        <taxon>Pseudomonadati</taxon>
        <taxon>Thermodesulfobacteriota</taxon>
        <taxon>Desulfobacteria</taxon>
        <taxon>Desulfobacterales</taxon>
        <taxon>Desulfobacteraceae</taxon>
        <taxon>Desulforapulum</taxon>
    </lineage>
</organism>
<feature type="domain" description="Response regulatory" evidence="4">
    <location>
        <begin position="141"/>
        <end position="257"/>
    </location>
</feature>
<dbReference type="GO" id="GO:0016301">
    <property type="term" value="F:kinase activity"/>
    <property type="evidence" value="ECO:0007669"/>
    <property type="project" value="UniProtKB-KW"/>
</dbReference>
<dbReference type="GO" id="GO:0000160">
    <property type="term" value="P:phosphorelay signal transduction system"/>
    <property type="evidence" value="ECO:0007669"/>
    <property type="project" value="InterPro"/>
</dbReference>
<dbReference type="KEGG" id="dat:HRM2_19650"/>
<dbReference type="InterPro" id="IPR001789">
    <property type="entry name" value="Sig_transdc_resp-reg_receiver"/>
</dbReference>
<keyword evidence="1" id="KW-0597">Phosphoprotein</keyword>
<dbReference type="SUPFAM" id="SSF52172">
    <property type="entry name" value="CheY-like"/>
    <property type="match status" value="1"/>
</dbReference>
<evidence type="ECO:0000313" key="5">
    <source>
        <dbReference type="EMBL" id="ACN15066.1"/>
    </source>
</evidence>
<evidence type="ECO:0000256" key="2">
    <source>
        <dbReference type="PROSITE-ProRule" id="PRU00169"/>
    </source>
</evidence>
<dbReference type="OrthoDB" id="5414323at2"/>
<keyword evidence="5" id="KW-0808">Transferase</keyword>
<protein>
    <submittedName>
        <fullName evidence="5">Predicted fusion protein (N-terminal response regulator receiver / C-terminal sensory histidine kinase)</fullName>
    </submittedName>
</protein>
<dbReference type="EMBL" id="CP001087">
    <property type="protein sequence ID" value="ACN15066.1"/>
    <property type="molecule type" value="Genomic_DNA"/>
</dbReference>
<dbReference type="PANTHER" id="PTHR44591">
    <property type="entry name" value="STRESS RESPONSE REGULATOR PROTEIN 1"/>
    <property type="match status" value="1"/>
</dbReference>
<dbReference type="SMART" id="SM00448">
    <property type="entry name" value="REC"/>
    <property type="match status" value="1"/>
</dbReference>
<dbReference type="Pfam" id="PF00072">
    <property type="entry name" value="Response_reg"/>
    <property type="match status" value="1"/>
</dbReference>
<dbReference type="STRING" id="177437.HRM2_19650"/>
<dbReference type="PANTHER" id="PTHR44591:SF3">
    <property type="entry name" value="RESPONSE REGULATORY DOMAIN-CONTAINING PROTEIN"/>
    <property type="match status" value="1"/>
</dbReference>
<dbReference type="Gene3D" id="3.40.50.2300">
    <property type="match status" value="1"/>
</dbReference>
<dbReference type="HOGENOM" id="CLU_1064457_0_0_7"/>
<dbReference type="RefSeq" id="WP_015903847.1">
    <property type="nucleotide sequence ID" value="NC_012108.1"/>
</dbReference>
<evidence type="ECO:0000259" key="4">
    <source>
        <dbReference type="PROSITE" id="PS50110"/>
    </source>
</evidence>
<dbReference type="InterPro" id="IPR011006">
    <property type="entry name" value="CheY-like_superfamily"/>
</dbReference>
<gene>
    <name evidence="5" type="ordered locus">HRM2_19650</name>
</gene>
<keyword evidence="5" id="KW-0418">Kinase</keyword>
<accession>C0QCI9</accession>
<dbReference type="PROSITE" id="PS51257">
    <property type="entry name" value="PROKAR_LIPOPROTEIN"/>
    <property type="match status" value="1"/>
</dbReference>
<keyword evidence="6" id="KW-1185">Reference proteome</keyword>
<dbReference type="Proteomes" id="UP000000442">
    <property type="component" value="Chromosome"/>
</dbReference>